<organism evidence="1 2">
    <name type="scientific">Eumeta variegata</name>
    <name type="common">Bagworm moth</name>
    <name type="synonym">Eumeta japonica</name>
    <dbReference type="NCBI Taxonomy" id="151549"/>
    <lineage>
        <taxon>Eukaryota</taxon>
        <taxon>Metazoa</taxon>
        <taxon>Ecdysozoa</taxon>
        <taxon>Arthropoda</taxon>
        <taxon>Hexapoda</taxon>
        <taxon>Insecta</taxon>
        <taxon>Pterygota</taxon>
        <taxon>Neoptera</taxon>
        <taxon>Endopterygota</taxon>
        <taxon>Lepidoptera</taxon>
        <taxon>Glossata</taxon>
        <taxon>Ditrysia</taxon>
        <taxon>Tineoidea</taxon>
        <taxon>Psychidae</taxon>
        <taxon>Oiketicinae</taxon>
        <taxon>Eumeta</taxon>
    </lineage>
</organism>
<comment type="caution">
    <text evidence="1">The sequence shown here is derived from an EMBL/GenBank/DDBJ whole genome shotgun (WGS) entry which is preliminary data.</text>
</comment>
<proteinExistence type="predicted"/>
<name>A0A4C1VPZ5_EUMVA</name>
<keyword evidence="2" id="KW-1185">Reference proteome</keyword>
<evidence type="ECO:0000313" key="1">
    <source>
        <dbReference type="EMBL" id="GBP39944.1"/>
    </source>
</evidence>
<dbReference type="EMBL" id="BGZK01000374">
    <property type="protein sequence ID" value="GBP39944.1"/>
    <property type="molecule type" value="Genomic_DNA"/>
</dbReference>
<dbReference type="AlphaFoldDB" id="A0A4C1VPZ5"/>
<gene>
    <name evidence="1" type="ORF">EVAR_39172_1</name>
</gene>
<sequence length="93" mass="10336">MLQIVRSPIYKNESDTISEYLKLLKDDSKNIFTTSHVPYRNGSGGPALSSLDAASGFDKFNLFGTCHKPRVYNPPLAHHPDYVMSAVSQHNVV</sequence>
<accession>A0A4C1VPZ5</accession>
<dbReference type="Proteomes" id="UP000299102">
    <property type="component" value="Unassembled WGS sequence"/>
</dbReference>
<reference evidence="1 2" key="1">
    <citation type="journal article" date="2019" name="Commun. Biol.">
        <title>The bagworm genome reveals a unique fibroin gene that provides high tensile strength.</title>
        <authorList>
            <person name="Kono N."/>
            <person name="Nakamura H."/>
            <person name="Ohtoshi R."/>
            <person name="Tomita M."/>
            <person name="Numata K."/>
            <person name="Arakawa K."/>
        </authorList>
    </citation>
    <scope>NUCLEOTIDE SEQUENCE [LARGE SCALE GENOMIC DNA]</scope>
</reference>
<evidence type="ECO:0000313" key="2">
    <source>
        <dbReference type="Proteomes" id="UP000299102"/>
    </source>
</evidence>
<protein>
    <submittedName>
        <fullName evidence="1">Uncharacterized protein</fullName>
    </submittedName>
</protein>